<evidence type="ECO:0000313" key="2">
    <source>
        <dbReference type="EMBL" id="KAK8037204.1"/>
    </source>
</evidence>
<evidence type="ECO:0000313" key="3">
    <source>
        <dbReference type="Proteomes" id="UP001396898"/>
    </source>
</evidence>
<dbReference type="Proteomes" id="UP001396898">
    <property type="component" value="Unassembled WGS sequence"/>
</dbReference>
<keyword evidence="1" id="KW-1133">Transmembrane helix</keyword>
<keyword evidence="1" id="KW-0472">Membrane</keyword>
<evidence type="ECO:0000256" key="1">
    <source>
        <dbReference type="SAM" id="Phobius"/>
    </source>
</evidence>
<accession>A0ABR1SU43</accession>
<feature type="transmembrane region" description="Helical" evidence="1">
    <location>
        <begin position="121"/>
        <end position="143"/>
    </location>
</feature>
<keyword evidence="1" id="KW-0812">Transmembrane</keyword>
<organism evidence="2 3">
    <name type="scientific">Apiospora marii</name>
    <dbReference type="NCBI Taxonomy" id="335849"/>
    <lineage>
        <taxon>Eukaryota</taxon>
        <taxon>Fungi</taxon>
        <taxon>Dikarya</taxon>
        <taxon>Ascomycota</taxon>
        <taxon>Pezizomycotina</taxon>
        <taxon>Sordariomycetes</taxon>
        <taxon>Xylariomycetidae</taxon>
        <taxon>Amphisphaeriales</taxon>
        <taxon>Apiosporaceae</taxon>
        <taxon>Apiospora</taxon>
    </lineage>
</organism>
<reference evidence="2 3" key="1">
    <citation type="submission" date="2023-01" db="EMBL/GenBank/DDBJ databases">
        <title>Analysis of 21 Apiospora genomes using comparative genomics revels a genus with tremendous synthesis potential of carbohydrate active enzymes and secondary metabolites.</title>
        <authorList>
            <person name="Sorensen T."/>
        </authorList>
    </citation>
    <scope>NUCLEOTIDE SEQUENCE [LARGE SCALE GENOMIC DNA]</scope>
    <source>
        <strain evidence="2 3">CBS 20057</strain>
    </source>
</reference>
<gene>
    <name evidence="2" type="ORF">PG991_000550</name>
</gene>
<proteinExistence type="predicted"/>
<feature type="transmembrane region" description="Helical" evidence="1">
    <location>
        <begin position="81"/>
        <end position="101"/>
    </location>
</feature>
<protein>
    <submittedName>
        <fullName evidence="2">Uncharacterized protein</fullName>
    </submittedName>
</protein>
<name>A0ABR1SU43_9PEZI</name>
<feature type="transmembrane region" description="Helical" evidence="1">
    <location>
        <begin position="49"/>
        <end position="69"/>
    </location>
</feature>
<dbReference type="EMBL" id="JAQQWI010000002">
    <property type="protein sequence ID" value="KAK8037204.1"/>
    <property type="molecule type" value="Genomic_DNA"/>
</dbReference>
<keyword evidence="3" id="KW-1185">Reference proteome</keyword>
<feature type="transmembrane region" description="Helical" evidence="1">
    <location>
        <begin position="19"/>
        <end position="37"/>
    </location>
</feature>
<comment type="caution">
    <text evidence="2">The sequence shown here is derived from an EMBL/GenBank/DDBJ whole genome shotgun (WGS) entry which is preliminary data.</text>
</comment>
<sequence>MPANEQCVVRSPEPRISHFCLGMATMNLTALVMACHYREQPIAEYGGFFWAKLVGIATSLILLAVHANLRFSSYDEEHHGIFHRAMPFCSGLVAVCAMTILNTLLWPEGFPTYLLAYQAEMWFWIGYWSEWWTAILGDVLAGFGC</sequence>